<name>A0A132NY65_GIAIN</name>
<feature type="region of interest" description="Disordered" evidence="1">
    <location>
        <begin position="499"/>
        <end position="530"/>
    </location>
</feature>
<gene>
    <name evidence="2" type="ORF">QR46_0994</name>
</gene>
<organism evidence="2 3">
    <name type="scientific">Giardia duodenalis assemblage B</name>
    <dbReference type="NCBI Taxonomy" id="1394984"/>
    <lineage>
        <taxon>Eukaryota</taxon>
        <taxon>Metamonada</taxon>
        <taxon>Diplomonadida</taxon>
        <taxon>Hexamitidae</taxon>
        <taxon>Giardiinae</taxon>
        <taxon>Giardia</taxon>
    </lineage>
</organism>
<feature type="unsure residue" description="D or N" evidence="2">
    <location>
        <position position="431"/>
    </location>
</feature>
<dbReference type="VEuPathDB" id="GiardiaDB:QR46_0994"/>
<dbReference type="EMBL" id="JXTI01000017">
    <property type="protein sequence ID" value="KWX15016.1"/>
    <property type="molecule type" value="Genomic_DNA"/>
</dbReference>
<dbReference type="AlphaFoldDB" id="A0A132NY65"/>
<evidence type="ECO:0000256" key="1">
    <source>
        <dbReference type="SAM" id="MobiDB-lite"/>
    </source>
</evidence>
<evidence type="ECO:0000313" key="2">
    <source>
        <dbReference type="EMBL" id="KWX15016.1"/>
    </source>
</evidence>
<accession>A0A132NY65</accession>
<feature type="region of interest" description="Disordered" evidence="1">
    <location>
        <begin position="542"/>
        <end position="566"/>
    </location>
</feature>
<feature type="compositionally biased region" description="Basic and acidic residues" evidence="1">
    <location>
        <begin position="503"/>
        <end position="519"/>
    </location>
</feature>
<proteinExistence type="predicted"/>
<dbReference type="Proteomes" id="UP000070089">
    <property type="component" value="Unassembled WGS sequence"/>
</dbReference>
<evidence type="ECO:0000313" key="3">
    <source>
        <dbReference type="Proteomes" id="UP000070089"/>
    </source>
</evidence>
<sequence>MFSFGSKLYRFSEQSGELVLSWNDDSRGQWRAIHLPSALRTQALQDLCFARGAGSLFILSRPEQKVYHMYSDLSLSKKISFINMDAMSNRVNSITHIDGSYCIMGFTPDMHGYIIDGKKGGRFLAFSTAPSTVPTEVFPRHVTDVHMVSVGTTIYAIIHCNQASCELLQVDLKTYICTTLATHSFDHPTKLLYVVEANPHILAFYSSRSTISSSMGDREERNSTASFTLSMSSSRMGETLFAVVFRVPLSSVPIARQQSKAVLLLTELPDVFRKECIYHNGRLVAYDGSNIIYEPLSRLLSAAMDPVKIESSKPVHKKEATTHADSFSINLSEISRCSDRDNQTDHNLLGGPILRQSTGFGNNRERSGTLCDAIPLTAEVRDAYEYLGISIEGDHVSLDLLTKGLVGAIVRLRMTETAAAAENLALRKQVDELKESLDAIKRDSEAQMGICQNFNSVIGDLMADRTNVHNTLTKIEANIAELAQQQLIVAAKRHKCVTSKTAGPDDNHHGSHSPEKDLTTSDISATTTTKRDLVGSTGINMSTQTKRAAKTEKVKKSVSSPVKTTHPSYKEVEMAVQQTLRSLSPTRRVIQAPPQPVLYSMTPSTSLVDKTSRSNLEVELLLLRDENERLRRQSTARSMSTPSVTNYNLAISPSSMAERLRLITRKMDSSMGRARKIETALDAVDRSGHTANLDVITE</sequence>
<reference evidence="2 3" key="1">
    <citation type="journal article" date="2015" name="Mol. Biochem. Parasitol.">
        <title>Identification of polymorphic genes for use in assemblage B genotyping assays through comparative genomics of multiple assemblage B Giardia duodenalis isolates.</title>
        <authorList>
            <person name="Wielinga C."/>
            <person name="Thompson R.C."/>
            <person name="Monis P."/>
            <person name="Ryan U."/>
        </authorList>
    </citation>
    <scope>NUCLEOTIDE SEQUENCE [LARGE SCALE GENOMIC DNA]</scope>
    <source>
        <strain evidence="2 3">BAH15c1</strain>
    </source>
</reference>
<comment type="caution">
    <text evidence="2">The sequence shown here is derived from an EMBL/GenBank/DDBJ whole genome shotgun (WGS) entry which is preliminary data.</text>
</comment>
<dbReference type="OrthoDB" id="10256652at2759"/>
<protein>
    <submittedName>
        <fullName evidence="2">Uncharacterized protein</fullName>
    </submittedName>
</protein>